<evidence type="ECO:0000313" key="1">
    <source>
        <dbReference type="EMBL" id="CAB5220796.1"/>
    </source>
</evidence>
<name>A0A6J7WS57_9CAUD</name>
<dbReference type="EMBL" id="LR798293">
    <property type="protein sequence ID" value="CAB5220796.1"/>
    <property type="molecule type" value="Genomic_DNA"/>
</dbReference>
<protein>
    <submittedName>
        <fullName evidence="1">Uncharacterized protein</fullName>
    </submittedName>
</protein>
<reference evidence="1" key="1">
    <citation type="submission" date="2020-05" db="EMBL/GenBank/DDBJ databases">
        <authorList>
            <person name="Chiriac C."/>
            <person name="Salcher M."/>
            <person name="Ghai R."/>
            <person name="Kavagutti S V."/>
        </authorList>
    </citation>
    <scope>NUCLEOTIDE SEQUENCE</scope>
</reference>
<proteinExistence type="predicted"/>
<accession>A0A6J7WS57</accession>
<sequence>MIDYTQALVEMHKGNVVKYVGTVNGNVMSNNGASFCMCRGCIFLFDDGVIKWNKLGYMVYDPDFRYELTGETVDPRAWKPEKKTDRKDIKSRLGYSRVGLNNA</sequence>
<gene>
    <name evidence="1" type="ORF">UFOVP240_37</name>
</gene>
<organism evidence="1">
    <name type="scientific">uncultured Caudovirales phage</name>
    <dbReference type="NCBI Taxonomy" id="2100421"/>
    <lineage>
        <taxon>Viruses</taxon>
        <taxon>Duplodnaviria</taxon>
        <taxon>Heunggongvirae</taxon>
        <taxon>Uroviricota</taxon>
        <taxon>Caudoviricetes</taxon>
        <taxon>Peduoviridae</taxon>
        <taxon>Maltschvirus</taxon>
        <taxon>Maltschvirus maltsch</taxon>
    </lineage>
</organism>